<name>A0A2X2SXB1_CAPOC</name>
<protein>
    <submittedName>
        <fullName evidence="1">Uncharacterized protein</fullName>
    </submittedName>
</protein>
<evidence type="ECO:0000313" key="2">
    <source>
        <dbReference type="Proteomes" id="UP000250169"/>
    </source>
</evidence>
<accession>A0A2X2SXB1</accession>
<sequence length="253" mass="30730">MNLKSFYYDSFYQEFSFNNESINIVLLELLKYNITYPIHSLFEELKIYEDKHLSSEWYQFIEHFDIDEDFLMLENRKGEFFGMGRNNQRFDLLNFDFSNLTNFPNTIIEFVNIQLKISFLNLSKYNFLQSTENPQYYDTYNLKYDKSKLYFNEFIQLELLDISKNVGRKRDLGNFIFYPAYKIWFGEEAQELFGKEKILQFKKAIYIKELPCGVIEMQLMDDINKCHLPYNQEKQKAIVEYLEIDKLEIPKYE</sequence>
<proteinExistence type="predicted"/>
<reference evidence="1 2" key="1">
    <citation type="submission" date="2018-06" db="EMBL/GenBank/DDBJ databases">
        <authorList>
            <consortium name="Pathogen Informatics"/>
            <person name="Doyle S."/>
        </authorList>
    </citation>
    <scope>NUCLEOTIDE SEQUENCE [LARGE SCALE GENOMIC DNA]</scope>
    <source>
        <strain evidence="1 2">NCTC11545</strain>
    </source>
</reference>
<organism evidence="1 2">
    <name type="scientific">Capnocytophaga ochracea</name>
    <dbReference type="NCBI Taxonomy" id="1018"/>
    <lineage>
        <taxon>Bacteria</taxon>
        <taxon>Pseudomonadati</taxon>
        <taxon>Bacteroidota</taxon>
        <taxon>Flavobacteriia</taxon>
        <taxon>Flavobacteriales</taxon>
        <taxon>Flavobacteriaceae</taxon>
        <taxon>Capnocytophaga</taxon>
    </lineage>
</organism>
<dbReference type="AlphaFoldDB" id="A0A2X2SXB1"/>
<gene>
    <name evidence="1" type="ORF">NCTC11545_02120</name>
</gene>
<evidence type="ECO:0000313" key="1">
    <source>
        <dbReference type="EMBL" id="SQA94917.1"/>
    </source>
</evidence>
<dbReference type="EMBL" id="UAVS01000008">
    <property type="protein sequence ID" value="SQA94917.1"/>
    <property type="molecule type" value="Genomic_DNA"/>
</dbReference>
<dbReference type="Proteomes" id="UP000250169">
    <property type="component" value="Unassembled WGS sequence"/>
</dbReference>
<dbReference type="RefSeq" id="WP_111973164.1">
    <property type="nucleotide sequence ID" value="NZ_UAVS01000008.1"/>
</dbReference>